<dbReference type="SUPFAM" id="SSF74650">
    <property type="entry name" value="Galactose mutarotase-like"/>
    <property type="match status" value="1"/>
</dbReference>
<dbReference type="InterPro" id="IPR028995">
    <property type="entry name" value="Glyco_hydro_57/38_cen_sf"/>
</dbReference>
<reference evidence="9 10" key="1">
    <citation type="submission" date="2022-12" db="EMBL/GenBank/DDBJ databases">
        <title>Chromosome-level genome assembly of true bugs.</title>
        <authorList>
            <person name="Ma L."/>
            <person name="Li H."/>
        </authorList>
    </citation>
    <scope>NUCLEOTIDE SEQUENCE [LARGE SCALE GENOMIC DNA]</scope>
    <source>
        <strain evidence="9">Lab_2022b</strain>
    </source>
</reference>
<gene>
    <name evidence="9" type="ORF">O3M35_008078</name>
</gene>
<keyword evidence="5" id="KW-0862">Zinc</keyword>
<dbReference type="InterPro" id="IPR050843">
    <property type="entry name" value="Glycosyl_Hydrlase_38"/>
</dbReference>
<dbReference type="Gene3D" id="1.20.1270.50">
    <property type="entry name" value="Glycoside hydrolase family 38, central domain"/>
    <property type="match status" value="2"/>
</dbReference>
<feature type="domain" description="Glycoside hydrolase family 38 central" evidence="8">
    <location>
        <begin position="72"/>
        <end position="145"/>
    </location>
</feature>
<name>A0AAW1D8L8_9HEMI</name>
<dbReference type="AlphaFoldDB" id="A0AAW1D8L8"/>
<comment type="cofactor">
    <cofactor evidence="1">
        <name>Zn(2+)</name>
        <dbReference type="ChEBI" id="CHEBI:29105"/>
    </cofactor>
</comment>
<evidence type="ECO:0000256" key="5">
    <source>
        <dbReference type="ARBA" id="ARBA00022833"/>
    </source>
</evidence>
<protein>
    <recommendedName>
        <fullName evidence="8">Glycoside hydrolase family 38 central domain-containing protein</fullName>
    </recommendedName>
</protein>
<evidence type="ECO:0000256" key="3">
    <source>
        <dbReference type="ARBA" id="ARBA00022723"/>
    </source>
</evidence>
<dbReference type="FunFam" id="1.20.1270.50:FF:000002">
    <property type="entry name" value="Alpha-mannosidase"/>
    <property type="match status" value="1"/>
</dbReference>
<dbReference type="EMBL" id="JAPXFL010000005">
    <property type="protein sequence ID" value="KAK9506080.1"/>
    <property type="molecule type" value="Genomic_DNA"/>
</dbReference>
<evidence type="ECO:0000256" key="2">
    <source>
        <dbReference type="ARBA" id="ARBA00009792"/>
    </source>
</evidence>
<evidence type="ECO:0000313" key="10">
    <source>
        <dbReference type="Proteomes" id="UP001461498"/>
    </source>
</evidence>
<dbReference type="PANTHER" id="PTHR11607:SF3">
    <property type="entry name" value="LYSOSOMAL ALPHA-MANNOSIDASE"/>
    <property type="match status" value="1"/>
</dbReference>
<keyword evidence="3" id="KW-0479">Metal-binding</keyword>
<dbReference type="SUPFAM" id="SSF88713">
    <property type="entry name" value="Glycoside hydrolase/deacetylase"/>
    <property type="match status" value="1"/>
</dbReference>
<organism evidence="9 10">
    <name type="scientific">Rhynocoris fuscipes</name>
    <dbReference type="NCBI Taxonomy" id="488301"/>
    <lineage>
        <taxon>Eukaryota</taxon>
        <taxon>Metazoa</taxon>
        <taxon>Ecdysozoa</taxon>
        <taxon>Arthropoda</taxon>
        <taxon>Hexapoda</taxon>
        <taxon>Insecta</taxon>
        <taxon>Pterygota</taxon>
        <taxon>Neoptera</taxon>
        <taxon>Paraneoptera</taxon>
        <taxon>Hemiptera</taxon>
        <taxon>Heteroptera</taxon>
        <taxon>Panheteroptera</taxon>
        <taxon>Cimicomorpha</taxon>
        <taxon>Reduviidae</taxon>
        <taxon>Harpactorinae</taxon>
        <taxon>Harpactorini</taxon>
        <taxon>Rhynocoris</taxon>
    </lineage>
</organism>
<dbReference type="GO" id="GO:0004559">
    <property type="term" value="F:alpha-mannosidase activity"/>
    <property type="evidence" value="ECO:0007669"/>
    <property type="project" value="InterPro"/>
</dbReference>
<comment type="caution">
    <text evidence="9">The sequence shown here is derived from an EMBL/GenBank/DDBJ whole genome shotgun (WGS) entry which is preliminary data.</text>
</comment>
<evidence type="ECO:0000256" key="1">
    <source>
        <dbReference type="ARBA" id="ARBA00001947"/>
    </source>
</evidence>
<dbReference type="FunFam" id="2.60.40.1180:FF:000018">
    <property type="entry name" value="Alpha-mannosidase"/>
    <property type="match status" value="1"/>
</dbReference>
<dbReference type="GO" id="GO:0005764">
    <property type="term" value="C:lysosome"/>
    <property type="evidence" value="ECO:0007669"/>
    <property type="project" value="TreeGrafter"/>
</dbReference>
<dbReference type="InterPro" id="IPR013780">
    <property type="entry name" value="Glyco_hydro_b"/>
</dbReference>
<sequence>MLTMGSDLNYQQAEKNFANLDKLIRYLNRLYRNQLYVFYSTPSCYLNAVNEAKIEMPSKADDFFPYASKQNEYWAGYFTSRPTLKRFERIGNNFLQVGKQILAMANSPLSLDISRAKEAMGVMQHHDAITGTSREYVAHDYARLLTNALEKVMQASSKALNTLVRAPYQPVREPEFQSCFLLNISTCHMTEDVQSFVVTVYNPLSRNVNKLVRLPISSTQLSWIVHGPEDENLPVQMVPIPDFLFYIPGRRLVETVEIVFIAENLPPLGYKSYYVESSNTENENFFRSKLVNVNENNISVGYNNGIMVTIDQNGKIDSIKTKGAAKETPFTQEFAYYHGANQPEEFQVNKQSWSGAYIFRPTGTAVTVTDQPKTTIVQGPIVTEIQQTISSWINQVIRLLNGADYVEFQWTVGPIPFKHEKNGKEVITRYKIPTLKNGGVFYTDSNGREMIRRNLQRWSVDVTEPIPGNYYPVTTRINIKDTEDPTKSLTVVTDRSEGGTSLEDGTIELMLHRRLKLDDRKGVDQPLDEMAFDQPLVAVGSHYISLEPSHKTTLLNQEKVLDAWIFISPANGVSYDQWKTYYLMEVSINLSSQKRS</sequence>
<evidence type="ECO:0000256" key="4">
    <source>
        <dbReference type="ARBA" id="ARBA00022801"/>
    </source>
</evidence>
<proteinExistence type="inferred from homology"/>
<evidence type="ECO:0000259" key="8">
    <source>
        <dbReference type="SMART" id="SM00872"/>
    </source>
</evidence>
<dbReference type="GO" id="GO:0046872">
    <property type="term" value="F:metal ion binding"/>
    <property type="evidence" value="ECO:0007669"/>
    <property type="project" value="UniProtKB-KW"/>
</dbReference>
<dbReference type="SUPFAM" id="SSF88688">
    <property type="entry name" value="Families 57/38 glycoside transferase middle domain"/>
    <property type="match status" value="1"/>
</dbReference>
<keyword evidence="10" id="KW-1185">Reference proteome</keyword>
<dbReference type="InterPro" id="IPR011682">
    <property type="entry name" value="Glyco_hydro_38_C"/>
</dbReference>
<evidence type="ECO:0000256" key="7">
    <source>
        <dbReference type="ARBA" id="ARBA00023295"/>
    </source>
</evidence>
<evidence type="ECO:0000313" key="9">
    <source>
        <dbReference type="EMBL" id="KAK9506080.1"/>
    </source>
</evidence>
<keyword evidence="4" id="KW-0378">Hydrolase</keyword>
<dbReference type="GO" id="GO:0030246">
    <property type="term" value="F:carbohydrate binding"/>
    <property type="evidence" value="ECO:0007669"/>
    <property type="project" value="InterPro"/>
</dbReference>
<dbReference type="Gene3D" id="2.70.98.30">
    <property type="entry name" value="Golgi alpha-mannosidase II, domain 4"/>
    <property type="match status" value="1"/>
</dbReference>
<comment type="similarity">
    <text evidence="2">Belongs to the glycosyl hydrolase 38 family.</text>
</comment>
<dbReference type="PANTHER" id="PTHR11607">
    <property type="entry name" value="ALPHA-MANNOSIDASE"/>
    <property type="match status" value="1"/>
</dbReference>
<dbReference type="GO" id="GO:0006013">
    <property type="term" value="P:mannose metabolic process"/>
    <property type="evidence" value="ECO:0007669"/>
    <property type="project" value="InterPro"/>
</dbReference>
<dbReference type="InterPro" id="IPR011330">
    <property type="entry name" value="Glyco_hydro/deAcase_b/a-brl"/>
</dbReference>
<evidence type="ECO:0000256" key="6">
    <source>
        <dbReference type="ARBA" id="ARBA00023157"/>
    </source>
</evidence>
<dbReference type="Pfam" id="PF09261">
    <property type="entry name" value="Alpha-mann_mid"/>
    <property type="match status" value="1"/>
</dbReference>
<dbReference type="Gene3D" id="2.60.40.1180">
    <property type="entry name" value="Golgi alpha-mannosidase II"/>
    <property type="match status" value="1"/>
</dbReference>
<accession>A0AAW1D8L8</accession>
<dbReference type="FunFam" id="1.20.1270.50:FF:000003">
    <property type="entry name" value="Alpha-mannosidase"/>
    <property type="match status" value="1"/>
</dbReference>
<dbReference type="InterPro" id="IPR015341">
    <property type="entry name" value="Glyco_hydro_38_cen"/>
</dbReference>
<dbReference type="SMART" id="SM00872">
    <property type="entry name" value="Alpha-mann_mid"/>
    <property type="match status" value="1"/>
</dbReference>
<dbReference type="InterPro" id="IPR037094">
    <property type="entry name" value="Glyco_hydro_38_cen_sf"/>
</dbReference>
<dbReference type="Pfam" id="PF07748">
    <property type="entry name" value="Glyco_hydro_38C"/>
    <property type="match status" value="1"/>
</dbReference>
<dbReference type="Proteomes" id="UP001461498">
    <property type="component" value="Unassembled WGS sequence"/>
</dbReference>
<keyword evidence="6" id="KW-1015">Disulfide bond</keyword>
<dbReference type="InterPro" id="IPR011013">
    <property type="entry name" value="Gal_mutarotase_sf_dom"/>
</dbReference>
<keyword evidence="7" id="KW-0326">Glycosidase</keyword>